<evidence type="ECO:0000313" key="2">
    <source>
        <dbReference type="EMBL" id="VTP66368.1"/>
    </source>
</evidence>
<dbReference type="AlphaFoldDB" id="A0A4U9HPR3"/>
<dbReference type="Proteomes" id="UP000310719">
    <property type="component" value="Chromosome"/>
</dbReference>
<name>A0A4U9HPR3_9ENTR</name>
<organism evidence="2 3">
    <name type="scientific">Leclercia adecarboxylata</name>
    <dbReference type="NCBI Taxonomy" id="83655"/>
    <lineage>
        <taxon>Bacteria</taxon>
        <taxon>Pseudomonadati</taxon>
        <taxon>Pseudomonadota</taxon>
        <taxon>Gammaproteobacteria</taxon>
        <taxon>Enterobacterales</taxon>
        <taxon>Enterobacteriaceae</taxon>
        <taxon>Leclercia</taxon>
    </lineage>
</organism>
<evidence type="ECO:0000313" key="3">
    <source>
        <dbReference type="Proteomes" id="UP000310719"/>
    </source>
</evidence>
<feature type="transmembrane region" description="Helical" evidence="1">
    <location>
        <begin position="26"/>
        <end position="42"/>
    </location>
</feature>
<gene>
    <name evidence="2" type="ORF">NCTC13032_02496</name>
</gene>
<keyword evidence="1" id="KW-1133">Transmembrane helix</keyword>
<sequence length="46" mass="5334">MVTTKLNNKTINRILTSSFLSIGKKYNLVIMLLIYVTGLLWIQQIH</sequence>
<dbReference type="EMBL" id="LR590464">
    <property type="protein sequence ID" value="VTP66368.1"/>
    <property type="molecule type" value="Genomic_DNA"/>
</dbReference>
<keyword evidence="1" id="KW-0812">Transmembrane</keyword>
<keyword evidence="1" id="KW-0472">Membrane</keyword>
<accession>A0A4U9HPR3</accession>
<proteinExistence type="predicted"/>
<protein>
    <submittedName>
        <fullName evidence="2">Uncharacterized protein</fullName>
    </submittedName>
</protein>
<reference evidence="2 3" key="1">
    <citation type="submission" date="2019-05" db="EMBL/GenBank/DDBJ databases">
        <authorList>
            <consortium name="Pathogen Informatics"/>
        </authorList>
    </citation>
    <scope>NUCLEOTIDE SEQUENCE [LARGE SCALE GENOMIC DNA]</scope>
    <source>
        <strain evidence="2 3">NCTC13032</strain>
    </source>
</reference>
<evidence type="ECO:0000256" key="1">
    <source>
        <dbReference type="SAM" id="Phobius"/>
    </source>
</evidence>